<dbReference type="Gene3D" id="2.20.50.20">
    <property type="entry name" value="Lipovitellin. Chain A, domain 3"/>
    <property type="match status" value="1"/>
</dbReference>
<evidence type="ECO:0000256" key="7">
    <source>
        <dbReference type="PROSITE-ProRule" id="PRU00557"/>
    </source>
</evidence>
<evidence type="ECO:0000256" key="1">
    <source>
        <dbReference type="ARBA" id="ARBA00004613"/>
    </source>
</evidence>
<feature type="chain" id="PRO_5022717663" evidence="8">
    <location>
        <begin position="21"/>
        <end position="3572"/>
    </location>
</feature>
<gene>
    <name evidence="10" type="ORF">E1301_Tti005775</name>
</gene>
<dbReference type="InterPro" id="IPR015255">
    <property type="entry name" value="Vitellinogen_open_b-sht"/>
</dbReference>
<dbReference type="InterPro" id="IPR011030">
    <property type="entry name" value="Lipovitellin_superhlx_dom"/>
</dbReference>
<dbReference type="InterPro" id="IPR009454">
    <property type="entry name" value="Lipid_transpt_open_b-sht"/>
</dbReference>
<organism evidence="10 11">
    <name type="scientific">Triplophysa tibetana</name>
    <dbReference type="NCBI Taxonomy" id="1572043"/>
    <lineage>
        <taxon>Eukaryota</taxon>
        <taxon>Metazoa</taxon>
        <taxon>Chordata</taxon>
        <taxon>Craniata</taxon>
        <taxon>Vertebrata</taxon>
        <taxon>Euteleostomi</taxon>
        <taxon>Actinopterygii</taxon>
        <taxon>Neopterygii</taxon>
        <taxon>Teleostei</taxon>
        <taxon>Ostariophysi</taxon>
        <taxon>Cypriniformes</taxon>
        <taxon>Nemacheilidae</taxon>
        <taxon>Triplophysa</taxon>
    </lineage>
</organism>
<dbReference type="SMART" id="SM01169">
    <property type="entry name" value="DUF1943"/>
    <property type="match status" value="1"/>
</dbReference>
<dbReference type="SUPFAM" id="SSF48431">
    <property type="entry name" value="Lipovitellin-phosvitin complex, superhelical domain"/>
    <property type="match status" value="1"/>
</dbReference>
<keyword evidence="4 8" id="KW-0732">Signal</keyword>
<sequence>MGDNKLCLLLLIVTTVLTMAKRYKSFHKYEYSYETESLNALNQAINGPKASCKVEIEVPSTCSYIVRTTSCTLSEVTDVDGEGNPVFGPSAGADTFRAAMEKNPLKFTVDEQNEIKLFPEDDEPINILNIKRGLISALAVPLLEEDQNKRMPTIYGFCKTGYSVNTREDIATDVTLNRDLSRCDNFRPIKDHTSPLALITGMHYPLTQLIRSSQTCNYKFDNAQKHMTSGVCTEKHILLPFSYKDQYGVTNVGKQSLTLVGVTTHNDRIFEHNVAKMRTLHLDGSADTVHPIANKEDMLAVLRELTGLSGTKNGHKRAHLAHKLVSVVRKMNVEALTAGLPEALEISRPLMYQVLFQCGTPECSSAIMQVLRTFDSSSVEIDAAVYALGMVPNPSGALIKEMLEMAKFKASKPIYYALSNAVRRLYEAEGNVTPEIQAVADYALERIGDCTGNPEQIYLSLRVIGNMAASVGAASPALKSAITQCVNQPSATPEVQQAAIQAFRLTSVPEEGREVLMKVLLNGAAPMQNRIAAYLILMKDPQPAELAQLIAALPNNGNVQVMSFVNSHLNNILSSTAPDTRELREKILNALQGNEIGAVMDPTKYSRNYKIGSLEGNLIFDSEHHLPNEVILDMTLNAFGYDIDMFEIGLNGKGLEPTIDALIGIDGFFRDTMQKTINYAADKMPKGNEILESMFPKLWNEFKMTQAPQSIIKEVTNNVNKLIQKLKAQENPEAMIYLRLLGTELGYLKTKDVEEMAYSAGLLANSLIKMFPTDFIKSLFSSANNDLFLHYIFMDNEFYLPTGSGVPLRIALSGTFAPGVKGGLKFGRDTSEIAFMPSAGIEFVTEVGALLPEYVQSGLEMHTNIYHESGMRAKVAVSNRQVKLTIPAPKDPTKIFSITNSLVSVSSTETKSIPVLMDQVKMVECTPFIPGVNYCSDLQYSDAFSNNAAPYFPLTGDSKFSIELHPTGEVSEYTATLDYASEDNVDKVTFAVKAEGTSFEGTAKVMFDRQKYSASADFQVPDYDLEAGLRIGAVDPSAKGKATHSIQIDFINKNIPQASLIGLAKIQVMKDSMLAIQLLVPYLQTDAKVTANLNCVDGLSFELESDLKIPEISSVQKVILKYDAKKIEAEVKSDMSSEIDTVKAMVRDFLDQKVGQSEMTISDVLIKSVEGTNGFLEQYAVGIPFVENFRVPAVSEFTLPEKLFLNAEGAAKYKFSQQYYTVNIPVPFGGKSSGDFNIPAALTTPDFEVPLLGLQVASAIIPLPEVFVPEKLTVTLPVLGMAEFSSKLNSNLYNMEATVSAGKEPENPTYSTKFEVTGSSPVDILSLKVEGSASLIDTPSDIFKVEVKTAVNHKLLDFSVIFLGDVKPAAKITVNSTSKIKVTSPLGLKISLEQTSQAGLNIKEISGDGNLVGSIDIGPLNFDATLKDARNIFEVALDNGEFAVVSKTTAFEDSLTHNLEVTYKESLVAFKSNAKAFDLNIRNIAEASARSDRVNFKIEAAADRYEDLIESRFTAGLDVNGLDVKHNASVKLVDYKASHHCSLSLNKDGLGMQGTTSLHSPLTFESNFNGALDTSKLSLSTVTKGDFGDMTNSLSASLSSIAFTSKAEANVAHGTSYAHDISLQLENNKALMNINNNLTVLHVSLINEAQLKAHLYKAGLTGSLRLAYGEEELKHTYEIGYAELVTSAKCSVTGKLMGSHLNQNTEIEISGLALTVRNAARFNSQPIRFDNTIYVTALPFSLNVDAITNGDSDVSFYGKHSSQVYSKFLLKAEPLAFAHSHECRLSTTQNLDNGVSIETNLDNKIDTLLTPSEQKATMRVESRVDSHVLTQDLRFYNTPERLGLEMSVSMITYLFNAVNSEMQDHFISAFLKYDKNANSHVINLPLMEYIPRVMERIKLTVITVVESLQYHINSVDFQKLPHHFRDFMSDINLKERLNRMRQDLISLNQKYGITQAELDAYLDNLRTVVLKLFTNLDTYASEIAKISDTAVLTETFKALNEKYDVKSMVLKVVNALKDVTEKIDMGKLKDTNFAVLHDLDEQYEIKSYLEETLIELKEMVEDFELARFIEELKELAIEVSKDLSELRDFLVEEINEITDEVNEFFTDIDIMIGLSDYVREILAELEVDKLISVDELTKEFERAVQVFTSFVETVQNLVREMLNEPIRYMRGTEINQMIEHLNDYIDNFMKNVKSFDYNTFVEQANRKLKIIASDLNFLMNVRLEIPEKLENAREFANYALSSVKGIMDFLKTEEVSDMIDVILSPIQTHLRDCAVLNGFRAFLEMLRAKLVTIDMEDIYIPEFYIPGFYNIEATTIHFDDVEDYIRDILNFTISLTKVRMFDPEDYFGKLTLNFLPEFPVITLPEVKLEVISFPAISKFIDKHQFLDLKIPEFKLPTFPNELTMPCFGKLYGEVKVKIPFFTMRTTAEFYNSTESPETPHFTASVNSHGISEYEILKYSLDSTARFAVPKMSRLIVSETLRITHSALGVDHQASVTLYGLSAQTLARTTVKVNTAPYSANILNTVHFALEDGMSANFKTVYDDKVNIPLWSTANQHSHTHELTVRQDGLNFVLNLKDNGKFNTLNPSDDLTYKEELSLNINPMKFTLTYFGDVDSVYFKCKETANAEAVALSHIDFKSHIAYSSDSGYSFLMDAAGKAHLREMKVELTFTHDTKLAGLLTANLYNYLNFSMHPNDVVFDFQNRAKVSISELYLSAKMDLMNNHTMTLNSNMQRMSTVALARFNQVKYSHNFTFENNKAETGIYAAMNADADLHFLTIPFSIPSIPLDTPFVDLTTLEIKDINLYEQTGLKNLLTTTDQSIDVDAMIVYQKSKTPPIIEIGLIYVPSLGNLISELSFKSSVFNLNTNAGLYGEENFVIRFGGTSTSVFECLKAKLEGTSSLSTKSGLKLATTVVLENFHIKGTHNSIASMNTNNLEAALSAGTSGDINLLVLKAKVNHQLDANNKALSKAVSTLKTEYTFNIPIIELVGNGDAENTLKFEGASNFVSAETATKGKITATFLDGGTLNGVLNNDDSIYQNGDSFRSTLKTTGNANLNYGDLKLEFDVDESLALEGAVNRLYTLLKLSSNNEVNIGQLNTKGKHTAQAIGDLDLLKSLKADVKVDLSQPSTFGNIGISEALVVEFTVPKQKIDYISKFISPVYSMDVVANLNGNAPVFKGIFKSTTTSPAGFLQYDLDSSMSTKMENDALTVESNAVLTHADLTMDISNVISLSDPRHTLNVDITSPTFTDVTVRYAVRRDGASASVSTPSAGFLGYQLQAINPSQMYGRIYSRYASGPQNDIAILEMRAAPMGDKKMLLSATYNSDAPRDMFVGLKERLPAMLSSVTQFAEKYSILDAFTTIKSSILHFLNEAHNAASSHVLQLSQFNDLYKNVVVHYQKTTQTMLDDVIKFLTETQFVLPGMDEATLPEICRKICSDIEKLHEKFMIVFNEYLDHYFFPIFETISTVQLYLPSGEVKTVKEIQDSARETMRGISDEITRMIQEQDIEDIANILYISSIGQLWRLEQNYEQFLAVLERYAVPTDVIRSLSTQAKTKVKVSDGKVEIEFPSPFVQ</sequence>
<keyword evidence="3" id="KW-0964">Secreted</keyword>
<dbReference type="GO" id="GO:0050750">
    <property type="term" value="F:low-density lipoprotein particle receptor binding"/>
    <property type="evidence" value="ECO:0007669"/>
    <property type="project" value="TreeGrafter"/>
</dbReference>
<evidence type="ECO:0000256" key="3">
    <source>
        <dbReference type="ARBA" id="ARBA00022525"/>
    </source>
</evidence>
<dbReference type="GO" id="GO:0034361">
    <property type="term" value="C:very-low-density lipoprotein particle"/>
    <property type="evidence" value="ECO:0007669"/>
    <property type="project" value="TreeGrafter"/>
</dbReference>
<dbReference type="Gene3D" id="2.20.80.10">
    <property type="entry name" value="Lipovitellin-phosvitin complex, chain A, domain 4"/>
    <property type="match status" value="1"/>
</dbReference>
<evidence type="ECO:0000259" key="9">
    <source>
        <dbReference type="PROSITE" id="PS51211"/>
    </source>
</evidence>
<dbReference type="SMART" id="SM00638">
    <property type="entry name" value="LPD_N"/>
    <property type="match status" value="1"/>
</dbReference>
<dbReference type="FunFam" id="2.30.230.10:FF:000003">
    <property type="entry name" value="Apolipoprotein B"/>
    <property type="match status" value="1"/>
</dbReference>
<keyword evidence="10" id="KW-0449">Lipoprotein</keyword>
<evidence type="ECO:0000256" key="2">
    <source>
        <dbReference type="ARBA" id="ARBA00022448"/>
    </source>
</evidence>
<dbReference type="InterPro" id="IPR015817">
    <property type="entry name" value="Vitellinogen_open_b-sht_sub1"/>
</dbReference>
<dbReference type="InterPro" id="IPR015819">
    <property type="entry name" value="Lipid_transp_b-sht_shell"/>
</dbReference>
<protein>
    <submittedName>
        <fullName evidence="10">Apolipoprotein B-100</fullName>
    </submittedName>
</protein>
<dbReference type="SUPFAM" id="SSF56968">
    <property type="entry name" value="Lipovitellin-phosvitin complex, beta-sheet shell regions"/>
    <property type="match status" value="2"/>
</dbReference>
<keyword evidence="5" id="KW-0445">Lipid transport</keyword>
<evidence type="ECO:0000313" key="10">
    <source>
        <dbReference type="EMBL" id="KAA0708532.1"/>
    </source>
</evidence>
<comment type="subcellular location">
    <subcellularLocation>
        <location evidence="1">Secreted</location>
    </subcellularLocation>
</comment>
<keyword evidence="11" id="KW-1185">Reference proteome</keyword>
<dbReference type="Pfam" id="PF09172">
    <property type="entry name" value="Vit_open_b-sht"/>
    <property type="match status" value="1"/>
</dbReference>
<evidence type="ECO:0000256" key="8">
    <source>
        <dbReference type="SAM" id="SignalP"/>
    </source>
</evidence>
<evidence type="ECO:0000256" key="4">
    <source>
        <dbReference type="ARBA" id="ARBA00022729"/>
    </source>
</evidence>
<accession>A0A5A9NEV2</accession>
<dbReference type="Gene3D" id="1.25.10.20">
    <property type="entry name" value="Vitellinogen, superhelical"/>
    <property type="match status" value="1"/>
</dbReference>
<dbReference type="PANTHER" id="PTHR13769:SF5">
    <property type="entry name" value="APOLIPOPROTEIN B-100-RELATED"/>
    <property type="match status" value="1"/>
</dbReference>
<evidence type="ECO:0000256" key="6">
    <source>
        <dbReference type="ARBA" id="ARBA00023180"/>
    </source>
</evidence>
<proteinExistence type="predicted"/>
<dbReference type="InterPro" id="IPR001747">
    <property type="entry name" value="Vitellogenin_N"/>
</dbReference>
<name>A0A5A9NEV2_9TELE</name>
<feature type="domain" description="Vitellogenin" evidence="9">
    <location>
        <begin position="23"/>
        <end position="662"/>
    </location>
</feature>
<dbReference type="PROSITE" id="PS51211">
    <property type="entry name" value="VITELLOGENIN"/>
    <property type="match status" value="1"/>
</dbReference>
<dbReference type="Gene3D" id="2.30.230.10">
    <property type="entry name" value="Lipovitellin, beta-sheet shell regions, chain A"/>
    <property type="match status" value="1"/>
</dbReference>
<comment type="caution">
    <text evidence="7">Lacks conserved residue(s) required for the propagation of feature annotation.</text>
</comment>
<dbReference type="Pfam" id="PF06448">
    <property type="entry name" value="DUF1081"/>
    <property type="match status" value="1"/>
</dbReference>
<reference evidence="10 11" key="1">
    <citation type="journal article" date="2019" name="Mol. Ecol. Resour.">
        <title>Chromosome-level genome assembly of Triplophysa tibetana, a fish adapted to the harsh high-altitude environment of the Tibetan Plateau.</title>
        <authorList>
            <person name="Yang X."/>
            <person name="Liu H."/>
            <person name="Ma Z."/>
            <person name="Zou Y."/>
            <person name="Zou M."/>
            <person name="Mao Y."/>
            <person name="Li X."/>
            <person name="Wang H."/>
            <person name="Chen T."/>
            <person name="Wang W."/>
            <person name="Yang R."/>
        </authorList>
    </citation>
    <scope>NUCLEOTIDE SEQUENCE [LARGE SCALE GENOMIC DNA]</scope>
    <source>
        <strain evidence="10">TTIB1903HZAU</strain>
        <tissue evidence="10">Muscle</tissue>
    </source>
</reference>
<dbReference type="Pfam" id="PF01347">
    <property type="entry name" value="Vitellogenin_N"/>
    <property type="match status" value="1"/>
</dbReference>
<dbReference type="GO" id="GO:0030301">
    <property type="term" value="P:cholesterol transport"/>
    <property type="evidence" value="ECO:0007669"/>
    <property type="project" value="TreeGrafter"/>
</dbReference>
<dbReference type="GO" id="GO:0042632">
    <property type="term" value="P:cholesterol homeostasis"/>
    <property type="evidence" value="ECO:0007669"/>
    <property type="project" value="TreeGrafter"/>
</dbReference>
<dbReference type="InterPro" id="IPR052418">
    <property type="entry name" value="Apolipoprotein_B"/>
</dbReference>
<dbReference type="GO" id="GO:0034359">
    <property type="term" value="C:mature chylomicron"/>
    <property type="evidence" value="ECO:0007669"/>
    <property type="project" value="TreeGrafter"/>
</dbReference>
<dbReference type="Proteomes" id="UP000324632">
    <property type="component" value="Chromosome 18"/>
</dbReference>
<dbReference type="EMBL" id="SOYY01000018">
    <property type="protein sequence ID" value="KAA0708532.1"/>
    <property type="molecule type" value="Genomic_DNA"/>
</dbReference>
<evidence type="ECO:0000313" key="11">
    <source>
        <dbReference type="Proteomes" id="UP000324632"/>
    </source>
</evidence>
<dbReference type="GO" id="GO:0120020">
    <property type="term" value="F:cholesterol transfer activity"/>
    <property type="evidence" value="ECO:0007669"/>
    <property type="project" value="TreeGrafter"/>
</dbReference>
<keyword evidence="6" id="KW-0325">Glycoprotein</keyword>
<comment type="caution">
    <text evidence="10">The sequence shown here is derived from an EMBL/GenBank/DDBJ whole genome shotgun (WGS) entry which is preliminary data.</text>
</comment>
<dbReference type="PANTHER" id="PTHR13769">
    <property type="entry name" value="APOLIPOPROTEIN B"/>
    <property type="match status" value="1"/>
</dbReference>
<dbReference type="InterPro" id="IPR015816">
    <property type="entry name" value="Vitellinogen_b-sht_N"/>
</dbReference>
<dbReference type="GO" id="GO:0006642">
    <property type="term" value="P:triglyceride mobilization"/>
    <property type="evidence" value="ECO:0007669"/>
    <property type="project" value="TreeGrafter"/>
</dbReference>
<keyword evidence="2" id="KW-0813">Transport</keyword>
<dbReference type="GO" id="GO:0034362">
    <property type="term" value="C:low-density lipoprotein particle"/>
    <property type="evidence" value="ECO:0007669"/>
    <property type="project" value="TreeGrafter"/>
</dbReference>
<dbReference type="GO" id="GO:0042953">
    <property type="term" value="P:lipoprotein transport"/>
    <property type="evidence" value="ECO:0007669"/>
    <property type="project" value="TreeGrafter"/>
</dbReference>
<evidence type="ECO:0000256" key="5">
    <source>
        <dbReference type="ARBA" id="ARBA00023055"/>
    </source>
</evidence>
<feature type="signal peptide" evidence="8">
    <location>
        <begin position="1"/>
        <end position="20"/>
    </location>
</feature>